<evidence type="ECO:0000256" key="4">
    <source>
        <dbReference type="ARBA" id="ARBA00022702"/>
    </source>
</evidence>
<evidence type="ECO:0000313" key="9">
    <source>
        <dbReference type="Proteomes" id="UP000005447"/>
    </source>
</evidence>
<accession>A0A286XI32</accession>
<protein>
    <submittedName>
        <fullName evidence="8">Hepcidin antimicrobial peptide</fullName>
    </submittedName>
</protein>
<dbReference type="GO" id="GO:1904039">
    <property type="term" value="P:negative regulation of iron export across plasma membrane"/>
    <property type="evidence" value="ECO:0007669"/>
    <property type="project" value="Ensembl"/>
</dbReference>
<feature type="chain" id="PRO_5011625616" evidence="7">
    <location>
        <begin position="25"/>
        <end position="84"/>
    </location>
</feature>
<dbReference type="EMBL" id="AAKN02042927">
    <property type="status" value="NOT_ANNOTATED_CDS"/>
    <property type="molecule type" value="Genomic_DNA"/>
</dbReference>
<evidence type="ECO:0000313" key="8">
    <source>
        <dbReference type="Ensembl" id="ENSCPOP00000025074.1"/>
    </source>
</evidence>
<reference evidence="9" key="1">
    <citation type="journal article" date="2011" name="Nature">
        <title>A high-resolution map of human evolutionary constraint using 29 mammals.</title>
        <authorList>
            <person name="Lindblad-Toh K."/>
            <person name="Garber M."/>
            <person name="Zuk O."/>
            <person name="Lin M.F."/>
            <person name="Parker B.J."/>
            <person name="Washietl S."/>
            <person name="Kheradpour P."/>
            <person name="Ernst J."/>
            <person name="Jordan G."/>
            <person name="Mauceli E."/>
            <person name="Ward L.D."/>
            <person name="Lowe C.B."/>
            <person name="Holloway A.K."/>
            <person name="Clamp M."/>
            <person name="Gnerre S."/>
            <person name="Alfoldi J."/>
            <person name="Beal K."/>
            <person name="Chang J."/>
            <person name="Clawson H."/>
            <person name="Cuff J."/>
            <person name="Di Palma F."/>
            <person name="Fitzgerald S."/>
            <person name="Flicek P."/>
            <person name="Guttman M."/>
            <person name="Hubisz M.J."/>
            <person name="Jaffe D.B."/>
            <person name="Jungreis I."/>
            <person name="Kent W.J."/>
            <person name="Kostka D."/>
            <person name="Lara M."/>
            <person name="Martins A.L."/>
            <person name="Massingham T."/>
            <person name="Moltke I."/>
            <person name="Raney B.J."/>
            <person name="Rasmussen M.D."/>
            <person name="Robinson J."/>
            <person name="Stark A."/>
            <person name="Vilella A.J."/>
            <person name="Wen J."/>
            <person name="Xie X."/>
            <person name="Zody M.C."/>
            <person name="Baldwin J."/>
            <person name="Bloom T."/>
            <person name="Chin C.W."/>
            <person name="Heiman D."/>
            <person name="Nicol R."/>
            <person name="Nusbaum C."/>
            <person name="Young S."/>
            <person name="Wilkinson J."/>
            <person name="Worley K.C."/>
            <person name="Kovar C.L."/>
            <person name="Muzny D.M."/>
            <person name="Gibbs R.A."/>
            <person name="Cree A."/>
            <person name="Dihn H.H."/>
            <person name="Fowler G."/>
            <person name="Jhangiani S."/>
            <person name="Joshi V."/>
            <person name="Lee S."/>
            <person name="Lewis L.R."/>
            <person name="Nazareth L.V."/>
            <person name="Okwuonu G."/>
            <person name="Santibanez J."/>
            <person name="Warren W.C."/>
            <person name="Mardis E.R."/>
            <person name="Weinstock G.M."/>
            <person name="Wilson R.K."/>
            <person name="Delehaunty K."/>
            <person name="Dooling D."/>
            <person name="Fronik C."/>
            <person name="Fulton L."/>
            <person name="Fulton B."/>
            <person name="Graves T."/>
            <person name="Minx P."/>
            <person name="Sodergren E."/>
            <person name="Birney E."/>
            <person name="Margulies E.H."/>
            <person name="Herrero J."/>
            <person name="Green E.D."/>
            <person name="Haussler D."/>
            <person name="Siepel A."/>
            <person name="Goldman N."/>
            <person name="Pollard K.S."/>
            <person name="Pedersen J.S."/>
            <person name="Lander E.S."/>
            <person name="Kellis M."/>
        </authorList>
    </citation>
    <scope>NUCLEOTIDE SEQUENCE [LARGE SCALE GENOMIC DNA]</scope>
    <source>
        <strain evidence="9">2N</strain>
    </source>
</reference>
<dbReference type="AlphaFoldDB" id="A0A286XI32"/>
<dbReference type="GO" id="GO:0060586">
    <property type="term" value="P:multicellular organismal-level iron ion homeostasis"/>
    <property type="evidence" value="ECO:0007669"/>
    <property type="project" value="Ensembl"/>
</dbReference>
<evidence type="ECO:0000256" key="6">
    <source>
        <dbReference type="ARBA" id="ARBA00023157"/>
    </source>
</evidence>
<comment type="subcellular location">
    <subcellularLocation>
        <location evidence="1">Secreted</location>
    </subcellularLocation>
</comment>
<dbReference type="PANTHER" id="PTHR16877">
    <property type="entry name" value="HEPCIDIN"/>
    <property type="match status" value="1"/>
</dbReference>
<dbReference type="Bgee" id="ENSCPOG00000036468">
    <property type="expression patterns" value="Expressed in liver and 5 other cell types or tissues"/>
</dbReference>
<dbReference type="GO" id="GO:0042742">
    <property type="term" value="P:defense response to bacterium"/>
    <property type="evidence" value="ECO:0007669"/>
    <property type="project" value="TreeGrafter"/>
</dbReference>
<dbReference type="CTD" id="57817"/>
<dbReference type="FunCoup" id="A0A286XI32">
    <property type="interactions" value="125"/>
</dbReference>
<dbReference type="PANTHER" id="PTHR16877:SF0">
    <property type="entry name" value="HEPCIDIN"/>
    <property type="match status" value="1"/>
</dbReference>
<dbReference type="KEGG" id="cpoc:100733490"/>
<evidence type="ECO:0000256" key="3">
    <source>
        <dbReference type="ARBA" id="ARBA00022525"/>
    </source>
</evidence>
<evidence type="ECO:0000256" key="5">
    <source>
        <dbReference type="ARBA" id="ARBA00022729"/>
    </source>
</evidence>
<organism evidence="8 9">
    <name type="scientific">Cavia porcellus</name>
    <name type="common">Guinea pig</name>
    <dbReference type="NCBI Taxonomy" id="10141"/>
    <lineage>
        <taxon>Eukaryota</taxon>
        <taxon>Metazoa</taxon>
        <taxon>Chordata</taxon>
        <taxon>Craniata</taxon>
        <taxon>Vertebrata</taxon>
        <taxon>Euteleostomi</taxon>
        <taxon>Mammalia</taxon>
        <taxon>Eutheria</taxon>
        <taxon>Euarchontoglires</taxon>
        <taxon>Glires</taxon>
        <taxon>Rodentia</taxon>
        <taxon>Hystricomorpha</taxon>
        <taxon>Caviidae</taxon>
        <taxon>Cavia</taxon>
    </lineage>
</organism>
<dbReference type="GO" id="GO:0006879">
    <property type="term" value="P:intracellular iron ion homeostasis"/>
    <property type="evidence" value="ECO:0007669"/>
    <property type="project" value="Ensembl"/>
</dbReference>
<sequence>MMALYTQIRAACLLVLLLTSLTSGSIVQPQTGQLVESQPHNTAEAKASFTPSLQRLRRRDAHFPICVFCCSCCKKEKCGICCKT</sequence>
<reference evidence="8" key="3">
    <citation type="submission" date="2025-09" db="UniProtKB">
        <authorList>
            <consortium name="Ensembl"/>
        </authorList>
    </citation>
    <scope>IDENTIFICATION</scope>
    <source>
        <strain evidence="8">2N</strain>
    </source>
</reference>
<dbReference type="InParanoid" id="A0A286XI32"/>
<name>A0A286XI32_CAVPO</name>
<dbReference type="InterPro" id="IPR010500">
    <property type="entry name" value="Hepcidin"/>
</dbReference>
<dbReference type="OrthoDB" id="9428792at2759"/>
<feature type="signal peptide" evidence="7">
    <location>
        <begin position="1"/>
        <end position="24"/>
    </location>
</feature>
<dbReference type="RefSeq" id="XP_003466624.2">
    <property type="nucleotide sequence ID" value="XM_003466576.5"/>
</dbReference>
<dbReference type="GeneTree" id="ENSGT00390000003154"/>
<dbReference type="GeneID" id="100733490"/>
<dbReference type="GO" id="GO:1904479">
    <property type="term" value="P:negative regulation of intestinal absorption"/>
    <property type="evidence" value="ECO:0007669"/>
    <property type="project" value="Ensembl"/>
</dbReference>
<dbReference type="Ensembl" id="ENSCPOT00000038670.1">
    <property type="protein sequence ID" value="ENSCPOP00000025074.1"/>
    <property type="gene ID" value="ENSCPOG00000036468.1"/>
</dbReference>
<dbReference type="OMA" id="PICLFCC"/>
<evidence type="ECO:0000256" key="1">
    <source>
        <dbReference type="ARBA" id="ARBA00004613"/>
    </source>
</evidence>
<dbReference type="GO" id="GO:0005615">
    <property type="term" value="C:extracellular space"/>
    <property type="evidence" value="ECO:0007669"/>
    <property type="project" value="Ensembl"/>
</dbReference>
<keyword evidence="4" id="KW-0372">Hormone</keyword>
<dbReference type="GO" id="GO:0032436">
    <property type="term" value="P:positive regulation of proteasomal ubiquitin-dependent protein catabolic process"/>
    <property type="evidence" value="ECO:0007669"/>
    <property type="project" value="Ensembl"/>
</dbReference>
<dbReference type="GO" id="GO:0141108">
    <property type="term" value="F:transporter regulator activity"/>
    <property type="evidence" value="ECO:0007669"/>
    <property type="project" value="Ensembl"/>
</dbReference>
<evidence type="ECO:0000256" key="2">
    <source>
        <dbReference type="ARBA" id="ARBA00008022"/>
    </source>
</evidence>
<dbReference type="Pfam" id="PF06446">
    <property type="entry name" value="Hepcidin"/>
    <property type="match status" value="1"/>
</dbReference>
<gene>
    <name evidence="8" type="primary">HAMP</name>
</gene>
<proteinExistence type="inferred from homology"/>
<keyword evidence="3" id="KW-0964">Secreted</keyword>
<comment type="similarity">
    <text evidence="2">Belongs to the hepcidin family.</text>
</comment>
<reference evidence="8" key="2">
    <citation type="submission" date="2025-08" db="UniProtKB">
        <authorList>
            <consortium name="Ensembl"/>
        </authorList>
    </citation>
    <scope>IDENTIFICATION</scope>
    <source>
        <strain evidence="8">2N</strain>
    </source>
</reference>
<dbReference type="STRING" id="10141.ENSCPOP00000025074"/>
<keyword evidence="5 7" id="KW-0732">Signal</keyword>
<dbReference type="GO" id="GO:0010039">
    <property type="term" value="P:response to iron ion"/>
    <property type="evidence" value="ECO:0007669"/>
    <property type="project" value="Ensembl"/>
</dbReference>
<keyword evidence="6" id="KW-1015">Disulfide bond</keyword>
<dbReference type="GO" id="GO:0005179">
    <property type="term" value="F:hormone activity"/>
    <property type="evidence" value="ECO:0007669"/>
    <property type="project" value="UniProtKB-KW"/>
</dbReference>
<dbReference type="VEuPathDB" id="HostDB:ENSCPOG00000036468"/>
<dbReference type="Proteomes" id="UP000005447">
    <property type="component" value="Unassembled WGS sequence"/>
</dbReference>
<evidence type="ECO:0000256" key="7">
    <source>
        <dbReference type="SAM" id="SignalP"/>
    </source>
</evidence>
<keyword evidence="9" id="KW-1185">Reference proteome</keyword>